<comment type="cofactor">
    <cofactor evidence="11">
        <name>Mg(2+)</name>
        <dbReference type="ChEBI" id="CHEBI:18420"/>
    </cofactor>
</comment>
<dbReference type="GO" id="GO:0004674">
    <property type="term" value="F:protein serine/threonine kinase activity"/>
    <property type="evidence" value="ECO:0007669"/>
    <property type="project" value="UniProtKB-UniRule"/>
</dbReference>
<keyword evidence="10 11" id="KW-0346">Stress response</keyword>
<dbReference type="AlphaFoldDB" id="A0A8J6IU98"/>
<keyword evidence="4 11" id="KW-0808">Transferase</keyword>
<dbReference type="PANTHER" id="PTHR39573">
    <property type="entry name" value="STRESS RESPONSE KINASE A"/>
    <property type="match status" value="1"/>
</dbReference>
<dbReference type="Proteomes" id="UP000601768">
    <property type="component" value="Unassembled WGS sequence"/>
</dbReference>
<evidence type="ECO:0000256" key="6">
    <source>
        <dbReference type="ARBA" id="ARBA00022741"/>
    </source>
</evidence>
<dbReference type="InterPro" id="IPR032882">
    <property type="entry name" value="SrkA/RdoA"/>
</dbReference>
<keyword evidence="14" id="KW-1185">Reference proteome</keyword>
<dbReference type="Pfam" id="PF01636">
    <property type="entry name" value="APH"/>
    <property type="match status" value="1"/>
</dbReference>
<feature type="binding site" evidence="11">
    <location>
        <position position="214"/>
    </location>
    <ligand>
        <name>Mg(2+)</name>
        <dbReference type="ChEBI" id="CHEBI:18420"/>
    </ligand>
</feature>
<evidence type="ECO:0000256" key="2">
    <source>
        <dbReference type="ARBA" id="ARBA00022527"/>
    </source>
</evidence>
<dbReference type="PANTHER" id="PTHR39573:SF1">
    <property type="entry name" value="STRESS RESPONSE KINASE A"/>
    <property type="match status" value="1"/>
</dbReference>
<keyword evidence="5 11" id="KW-0479">Metal-binding</keyword>
<protein>
    <recommendedName>
        <fullName evidence="11">Stress response kinase A</fullName>
        <ecNumber evidence="11">2.7.11.1</ecNumber>
    </recommendedName>
    <alternativeName>
        <fullName evidence="11">Serine/threonine-protein kinase SrkA</fullName>
    </alternativeName>
</protein>
<comment type="similarity">
    <text evidence="11">Belongs to the SrkA/RdoA protein kinase family.</text>
</comment>
<keyword evidence="1 11" id="KW-0963">Cytoplasm</keyword>
<dbReference type="InterPro" id="IPR002575">
    <property type="entry name" value="Aminoglycoside_PTrfase"/>
</dbReference>
<feature type="site" description="ATP" evidence="11">
    <location>
        <position position="34"/>
    </location>
</feature>
<dbReference type="Gene3D" id="3.30.200.70">
    <property type="match status" value="1"/>
</dbReference>
<keyword evidence="8 11" id="KW-0067">ATP-binding</keyword>
<comment type="subcellular location">
    <subcellularLocation>
        <location evidence="11">Cytoplasm</location>
    </subcellularLocation>
</comment>
<reference evidence="13" key="2">
    <citation type="submission" date="2020-08" db="EMBL/GenBank/DDBJ databases">
        <authorList>
            <person name="Lai Q."/>
        </authorList>
    </citation>
    <scope>NUCLEOTIDE SEQUENCE</scope>
    <source>
        <strain evidence="13">S27-2</strain>
    </source>
</reference>
<evidence type="ECO:0000259" key="12">
    <source>
        <dbReference type="Pfam" id="PF01636"/>
    </source>
</evidence>
<dbReference type="EMBL" id="JACNEP010000005">
    <property type="protein sequence ID" value="MBC3765746.1"/>
    <property type="molecule type" value="Genomic_DNA"/>
</dbReference>
<name>A0A8J6IU98_9ALTE</name>
<feature type="active site" evidence="11">
    <location>
        <position position="214"/>
    </location>
</feature>
<evidence type="ECO:0000256" key="7">
    <source>
        <dbReference type="ARBA" id="ARBA00022777"/>
    </source>
</evidence>
<evidence type="ECO:0000256" key="3">
    <source>
        <dbReference type="ARBA" id="ARBA00022553"/>
    </source>
</evidence>
<reference evidence="13" key="1">
    <citation type="journal article" date="2018" name="Int. J. Syst. Evol. Microbiol.">
        <title>Neptunicella marina gen. nov., sp. nov., isolated from surface seawater.</title>
        <authorList>
            <person name="Liu X."/>
            <person name="Lai Q."/>
            <person name="Du Y."/>
            <person name="Zhang X."/>
            <person name="Liu Z."/>
            <person name="Sun F."/>
            <person name="Shao Z."/>
        </authorList>
    </citation>
    <scope>NUCLEOTIDE SEQUENCE</scope>
    <source>
        <strain evidence="13">S27-2</strain>
    </source>
</reference>
<proteinExistence type="inferred from homology"/>
<evidence type="ECO:0000256" key="1">
    <source>
        <dbReference type="ARBA" id="ARBA00022490"/>
    </source>
</evidence>
<dbReference type="GO" id="GO:0000287">
    <property type="term" value="F:magnesium ion binding"/>
    <property type="evidence" value="ECO:0007669"/>
    <property type="project" value="UniProtKB-UniRule"/>
</dbReference>
<evidence type="ECO:0000256" key="10">
    <source>
        <dbReference type="ARBA" id="ARBA00023016"/>
    </source>
</evidence>
<evidence type="ECO:0000256" key="5">
    <source>
        <dbReference type="ARBA" id="ARBA00022723"/>
    </source>
</evidence>
<accession>A0A8J6IU98</accession>
<evidence type="ECO:0000313" key="14">
    <source>
        <dbReference type="Proteomes" id="UP000601768"/>
    </source>
</evidence>
<dbReference type="RefSeq" id="WP_186506221.1">
    <property type="nucleotide sequence ID" value="NZ_JACNEP010000005.1"/>
</dbReference>
<dbReference type="InterPro" id="IPR011009">
    <property type="entry name" value="Kinase-like_dom_sf"/>
</dbReference>
<comment type="catalytic activity">
    <reaction evidence="11">
        <text>L-threonyl-[protein] + ATP = O-phospho-L-threonyl-[protein] + ADP + H(+)</text>
        <dbReference type="Rhea" id="RHEA:46608"/>
        <dbReference type="Rhea" id="RHEA-COMP:11060"/>
        <dbReference type="Rhea" id="RHEA-COMP:11605"/>
        <dbReference type="ChEBI" id="CHEBI:15378"/>
        <dbReference type="ChEBI" id="CHEBI:30013"/>
        <dbReference type="ChEBI" id="CHEBI:30616"/>
        <dbReference type="ChEBI" id="CHEBI:61977"/>
        <dbReference type="ChEBI" id="CHEBI:456216"/>
        <dbReference type="EC" id="2.7.11.1"/>
    </reaction>
</comment>
<keyword evidence="3 11" id="KW-0597">Phosphoprotein</keyword>
<feature type="binding site" evidence="11">
    <location>
        <position position="203"/>
    </location>
    <ligand>
        <name>Mg(2+)</name>
        <dbReference type="ChEBI" id="CHEBI:18420"/>
    </ligand>
</feature>
<dbReference type="GO" id="GO:0005524">
    <property type="term" value="F:ATP binding"/>
    <property type="evidence" value="ECO:0007669"/>
    <property type="project" value="UniProtKB-UniRule"/>
</dbReference>
<keyword evidence="7 11" id="KW-0418">Kinase</keyword>
<keyword evidence="2 11" id="KW-0723">Serine/threonine-protein kinase</keyword>
<dbReference type="NCBIfam" id="NF008738">
    <property type="entry name" value="PRK11768.1"/>
    <property type="match status" value="1"/>
</dbReference>
<comment type="subunit">
    <text evidence="11">Monomer.</text>
</comment>
<feature type="domain" description="Aminoglycoside phosphotransferase" evidence="12">
    <location>
        <begin position="31"/>
        <end position="257"/>
    </location>
</feature>
<sequence>MAEFNFAALSPDVILDAIESVGIEVASGLLPLNSYENRVYQFIASDNKRYVVKFYRPQRWTKQQLIEEHEFAHELANHDIPVVAPLNFSAGSLLEYQSYYFALYPSVGGRQFEVDNLEQLEWMGRFIGRIHQVAQGKDFEFRPKITLDAYLNEPGDVLRNSQIIPVNLHEAFFTIVDMVINQVREQFSEHHCIRLHGDCHPGNILWRDGPSFVDLDDCRMGPAIQDLWMMLSGDRQEQLLQLDTLVEAYSEYCDFDHSQLTLIEPLRAMRMIHYMGWLANRWHDPAFPAAFPWFATQQYWEQQILALKEQFAALQEPPLTLMSQINGNC</sequence>
<evidence type="ECO:0000256" key="8">
    <source>
        <dbReference type="ARBA" id="ARBA00022840"/>
    </source>
</evidence>
<evidence type="ECO:0000313" key="13">
    <source>
        <dbReference type="EMBL" id="MBC3765746.1"/>
    </source>
</evidence>
<keyword evidence="9 11" id="KW-0460">Magnesium</keyword>
<evidence type="ECO:0000256" key="9">
    <source>
        <dbReference type="ARBA" id="ARBA00022842"/>
    </source>
</evidence>
<dbReference type="Gene3D" id="1.20.1270.170">
    <property type="match status" value="1"/>
</dbReference>
<comment type="caution">
    <text evidence="13">The sequence shown here is derived from an EMBL/GenBank/DDBJ whole genome shotgun (WGS) entry which is preliminary data.</text>
</comment>
<dbReference type="HAMAP" id="MF_01497">
    <property type="entry name" value="SrkA_kinase"/>
    <property type="match status" value="1"/>
</dbReference>
<dbReference type="Gene3D" id="1.10.510.10">
    <property type="entry name" value="Transferase(Phosphotransferase) domain 1"/>
    <property type="match status" value="1"/>
</dbReference>
<evidence type="ECO:0000256" key="11">
    <source>
        <dbReference type="HAMAP-Rule" id="MF_01497"/>
    </source>
</evidence>
<dbReference type="GO" id="GO:0005737">
    <property type="term" value="C:cytoplasm"/>
    <property type="evidence" value="ECO:0007669"/>
    <property type="project" value="UniProtKB-SubCell"/>
</dbReference>
<dbReference type="SUPFAM" id="SSF56112">
    <property type="entry name" value="Protein kinase-like (PK-like)"/>
    <property type="match status" value="1"/>
</dbReference>
<comment type="catalytic activity">
    <reaction evidence="11">
        <text>L-seryl-[protein] + ATP = O-phospho-L-seryl-[protein] + ADP + H(+)</text>
        <dbReference type="Rhea" id="RHEA:17989"/>
        <dbReference type="Rhea" id="RHEA-COMP:9863"/>
        <dbReference type="Rhea" id="RHEA-COMP:11604"/>
        <dbReference type="ChEBI" id="CHEBI:15378"/>
        <dbReference type="ChEBI" id="CHEBI:29999"/>
        <dbReference type="ChEBI" id="CHEBI:30616"/>
        <dbReference type="ChEBI" id="CHEBI:83421"/>
        <dbReference type="ChEBI" id="CHEBI:456216"/>
        <dbReference type="EC" id="2.7.11.1"/>
    </reaction>
</comment>
<comment type="function">
    <text evidence="11">A protein kinase that phosphorylates Ser and Thr residues. Probably acts to suppress the effects of stress linked to accumulation of reactive oxygen species. Probably involved in the extracytoplasmic stress response.</text>
</comment>
<gene>
    <name evidence="11" type="primary">srkA</name>
    <name evidence="13" type="ORF">H8B19_07650</name>
</gene>
<evidence type="ECO:0000256" key="4">
    <source>
        <dbReference type="ARBA" id="ARBA00022679"/>
    </source>
</evidence>
<keyword evidence="6 11" id="KW-0547">Nucleotide-binding</keyword>
<feature type="active site" description="Proton acceptor" evidence="11">
    <location>
        <position position="198"/>
    </location>
</feature>
<organism evidence="13 14">
    <name type="scientific">Neptunicella marina</name>
    <dbReference type="NCBI Taxonomy" id="2125989"/>
    <lineage>
        <taxon>Bacteria</taxon>
        <taxon>Pseudomonadati</taxon>
        <taxon>Pseudomonadota</taxon>
        <taxon>Gammaproteobacteria</taxon>
        <taxon>Alteromonadales</taxon>
        <taxon>Alteromonadaceae</taxon>
        <taxon>Neptunicella</taxon>
    </lineage>
</organism>
<dbReference type="EC" id="2.7.11.1" evidence="11"/>